<proteinExistence type="predicted"/>
<organism evidence="2 3">
    <name type="scientific">Mytilus coruscus</name>
    <name type="common">Sea mussel</name>
    <dbReference type="NCBI Taxonomy" id="42192"/>
    <lineage>
        <taxon>Eukaryota</taxon>
        <taxon>Metazoa</taxon>
        <taxon>Spiralia</taxon>
        <taxon>Lophotrochozoa</taxon>
        <taxon>Mollusca</taxon>
        <taxon>Bivalvia</taxon>
        <taxon>Autobranchia</taxon>
        <taxon>Pteriomorphia</taxon>
        <taxon>Mytilida</taxon>
        <taxon>Mytiloidea</taxon>
        <taxon>Mytilidae</taxon>
        <taxon>Mytilinae</taxon>
        <taxon>Mytilus</taxon>
    </lineage>
</organism>
<dbReference type="EMBL" id="CACVKT020002884">
    <property type="protein sequence ID" value="CAC5380375.1"/>
    <property type="molecule type" value="Genomic_DNA"/>
</dbReference>
<dbReference type="OrthoDB" id="6157991at2759"/>
<dbReference type="Proteomes" id="UP000507470">
    <property type="component" value="Unassembled WGS sequence"/>
</dbReference>
<dbReference type="PANTHER" id="PTHR19446">
    <property type="entry name" value="REVERSE TRANSCRIPTASES"/>
    <property type="match status" value="1"/>
</dbReference>
<feature type="coiled-coil region" evidence="1">
    <location>
        <begin position="9"/>
        <end position="43"/>
    </location>
</feature>
<evidence type="ECO:0000256" key="1">
    <source>
        <dbReference type="SAM" id="Coils"/>
    </source>
</evidence>
<keyword evidence="1" id="KW-0175">Coiled coil</keyword>
<name>A0A6J8B927_MYTCO</name>
<protein>
    <submittedName>
        <fullName evidence="2">Uncharacterized protein</fullName>
    </submittedName>
</protein>
<gene>
    <name evidence="2" type="ORF">MCOR_16339</name>
</gene>
<evidence type="ECO:0000313" key="3">
    <source>
        <dbReference type="Proteomes" id="UP000507470"/>
    </source>
</evidence>
<reference evidence="2 3" key="1">
    <citation type="submission" date="2020-06" db="EMBL/GenBank/DDBJ databases">
        <authorList>
            <person name="Li R."/>
            <person name="Bekaert M."/>
        </authorList>
    </citation>
    <scope>NUCLEOTIDE SEQUENCE [LARGE SCALE GENOMIC DNA]</scope>
    <source>
        <strain evidence="3">wild</strain>
    </source>
</reference>
<dbReference type="AlphaFoldDB" id="A0A6J8B927"/>
<keyword evidence="3" id="KW-1185">Reference proteome</keyword>
<evidence type="ECO:0000313" key="2">
    <source>
        <dbReference type="EMBL" id="CAC5380375.1"/>
    </source>
</evidence>
<accession>A0A6J8B927</accession>
<sequence>MTAVDTKIENEFNNVRKEIKSEIDSMKNRLNSAEKSYASVVKKSNQTNTEDNERGKNIIGKMFPVDKNETPTNNCLKNNVISMVKDGMKLKNVIVERKQSNEPRPGVVIARLQSKQNKVEIMEKKKELRKIQKYRNVYIESDIPYETRVANSNMRTILKEMGKLNDFKVSQGKLVRNFQRNQSQLNGRCSDTSDYIEGVDELPIREVIDQGSNANGDLLIDFLVDCNMCMINGRKGKQGFSCISKRGKSVVDYIFTTHENLNSCKDFDVKTMSDIIDCLNLQECNQIPDHSVLQAVIKREAAVPLNTVLKFPTNLKRIPNKPKSYQIPNDFLNDDNAREKNDQTINKIENALADRRDVDEAYSNLFQLINSEVLSKIGQKSAHDDQHKITSRKSKYKQYWNENLQEHWDKACEQEKQEMISINFCERKKNYQLRQQKELFNLSKESNTKDFWRKIGKLGIAKDRQNTIPTEVLLSNGNISKDINIVYETWKNEYEHLYNTSDGEYVERFLTFIQQQVNNNLVNKIENNSDTLNSDISYEDVEKSVYRTKLNKFTGLDQICAEFLRNNSCVDMIFKIIKFAFDNEVVPETWNQILINPILKPDKDNRDPLGYRVIALMSISCKTYADILNVRLSS</sequence>
<dbReference type="InterPro" id="IPR036691">
    <property type="entry name" value="Endo/exonu/phosph_ase_sf"/>
</dbReference>
<dbReference type="Gene3D" id="3.60.10.10">
    <property type="entry name" value="Endonuclease/exonuclease/phosphatase"/>
    <property type="match status" value="1"/>
</dbReference>